<comment type="caution">
    <text evidence="12">The sequence shown here is derived from an EMBL/GenBank/DDBJ whole genome shotgun (WGS) entry which is preliminary data.</text>
</comment>
<keyword evidence="13" id="KW-1185">Reference proteome</keyword>
<protein>
    <submittedName>
        <fullName evidence="12">DyP-type peroxidase</fullName>
    </submittedName>
</protein>
<dbReference type="GO" id="GO:0005829">
    <property type="term" value="C:cytosol"/>
    <property type="evidence" value="ECO:0007669"/>
    <property type="project" value="TreeGrafter"/>
</dbReference>
<evidence type="ECO:0000256" key="1">
    <source>
        <dbReference type="ARBA" id="ARBA00001970"/>
    </source>
</evidence>
<evidence type="ECO:0000256" key="7">
    <source>
        <dbReference type="ARBA" id="ARBA00023004"/>
    </source>
</evidence>
<gene>
    <name evidence="12" type="ORF">CPB83DRAFT_874974</name>
</gene>
<feature type="compositionally biased region" description="Basic and acidic residues" evidence="9">
    <location>
        <begin position="134"/>
        <end position="143"/>
    </location>
</feature>
<evidence type="ECO:0000259" key="10">
    <source>
        <dbReference type="Pfam" id="PF20628"/>
    </source>
</evidence>
<dbReference type="Pfam" id="PF21105">
    <property type="entry name" value="DyP_N"/>
    <property type="match status" value="1"/>
</dbReference>
<dbReference type="NCBIfam" id="TIGR01413">
    <property type="entry name" value="Dyp_perox_fam"/>
    <property type="match status" value="1"/>
</dbReference>
<feature type="domain" description="Dyp-type peroxidase C-terminal" evidence="10">
    <location>
        <begin position="261"/>
        <end position="426"/>
    </location>
</feature>
<comment type="cofactor">
    <cofactor evidence="1">
        <name>heme b</name>
        <dbReference type="ChEBI" id="CHEBI:60344"/>
    </cofactor>
</comment>
<organism evidence="12 13">
    <name type="scientific">Crepidotus variabilis</name>
    <dbReference type="NCBI Taxonomy" id="179855"/>
    <lineage>
        <taxon>Eukaryota</taxon>
        <taxon>Fungi</taxon>
        <taxon>Dikarya</taxon>
        <taxon>Basidiomycota</taxon>
        <taxon>Agaricomycotina</taxon>
        <taxon>Agaricomycetes</taxon>
        <taxon>Agaricomycetidae</taxon>
        <taxon>Agaricales</taxon>
        <taxon>Agaricineae</taxon>
        <taxon>Crepidotaceae</taxon>
        <taxon>Crepidotus</taxon>
    </lineage>
</organism>
<evidence type="ECO:0000256" key="6">
    <source>
        <dbReference type="ARBA" id="ARBA00023002"/>
    </source>
</evidence>
<dbReference type="Proteomes" id="UP000807306">
    <property type="component" value="Unassembled WGS sequence"/>
</dbReference>
<dbReference type="EMBL" id="MU157838">
    <property type="protein sequence ID" value="KAF9530789.1"/>
    <property type="molecule type" value="Genomic_DNA"/>
</dbReference>
<feature type="region of interest" description="Disordered" evidence="9">
    <location>
        <begin position="129"/>
        <end position="154"/>
    </location>
</feature>
<dbReference type="InterPro" id="IPR006314">
    <property type="entry name" value="Dyp_peroxidase"/>
</dbReference>
<dbReference type="GO" id="GO:0004601">
    <property type="term" value="F:peroxidase activity"/>
    <property type="evidence" value="ECO:0007669"/>
    <property type="project" value="UniProtKB-KW"/>
</dbReference>
<dbReference type="PANTHER" id="PTHR30521">
    <property type="entry name" value="DEFERROCHELATASE/PEROXIDASE"/>
    <property type="match status" value="1"/>
</dbReference>
<keyword evidence="5" id="KW-0732">Signal</keyword>
<dbReference type="PROSITE" id="PS51404">
    <property type="entry name" value="DYP_PEROXIDASE"/>
    <property type="match status" value="1"/>
</dbReference>
<comment type="similarity">
    <text evidence="8">Belongs to the DyP-type peroxidase family.</text>
</comment>
<keyword evidence="7" id="KW-0408">Iron</keyword>
<evidence type="ECO:0000313" key="12">
    <source>
        <dbReference type="EMBL" id="KAF9530789.1"/>
    </source>
</evidence>
<dbReference type="Pfam" id="PF20628">
    <property type="entry name" value="Dyp_perox_C"/>
    <property type="match status" value="1"/>
</dbReference>
<evidence type="ECO:0000256" key="2">
    <source>
        <dbReference type="ARBA" id="ARBA00022559"/>
    </source>
</evidence>
<dbReference type="GO" id="GO:0020037">
    <property type="term" value="F:heme binding"/>
    <property type="evidence" value="ECO:0007669"/>
    <property type="project" value="InterPro"/>
</dbReference>
<name>A0A9P6EKW6_9AGAR</name>
<feature type="domain" description="DyP dimeric alpha+beta barrel" evidence="11">
    <location>
        <begin position="29"/>
        <end position="208"/>
    </location>
</feature>
<dbReference type="SUPFAM" id="SSF54909">
    <property type="entry name" value="Dimeric alpha+beta barrel"/>
    <property type="match status" value="1"/>
</dbReference>
<evidence type="ECO:0000256" key="8">
    <source>
        <dbReference type="ARBA" id="ARBA00025737"/>
    </source>
</evidence>
<evidence type="ECO:0000256" key="5">
    <source>
        <dbReference type="ARBA" id="ARBA00022729"/>
    </source>
</evidence>
<feature type="region of interest" description="Disordered" evidence="9">
    <location>
        <begin position="1"/>
        <end position="24"/>
    </location>
</feature>
<proteinExistence type="inferred from homology"/>
<evidence type="ECO:0000256" key="3">
    <source>
        <dbReference type="ARBA" id="ARBA00022617"/>
    </source>
</evidence>
<evidence type="ECO:0000256" key="9">
    <source>
        <dbReference type="SAM" id="MobiDB-lite"/>
    </source>
</evidence>
<accession>A0A9P6EKW6</accession>
<dbReference type="InterPro" id="IPR049509">
    <property type="entry name" value="DyP_N"/>
</dbReference>
<dbReference type="AlphaFoldDB" id="A0A9P6EKW6"/>
<dbReference type="GO" id="GO:0046872">
    <property type="term" value="F:metal ion binding"/>
    <property type="evidence" value="ECO:0007669"/>
    <property type="project" value="UniProtKB-KW"/>
</dbReference>
<keyword evidence="6" id="KW-0560">Oxidoreductase</keyword>
<dbReference type="OrthoDB" id="3207336at2759"/>
<keyword evidence="4" id="KW-0479">Metal-binding</keyword>
<sequence>MSTQAPIPAPAPVTPSPPSKNPTEIDLGNIQGDILSGLPKKTETFYFFQIIHPVHFKRDLRQLIPLIKTVADVGKDRKKIQDYKDRVKHHPEENLPPLIHLAGVNIALSHLAFEEIGIDDSKLDDPAFTNGQLKDSESLKDKGTGTGPTFVPDWEEPFKKPIHGVIIVTGDCHPTVDKTVQQIENIFDVNGSSPSISLVTSIRGDVRPGDLSAHEHFGYLDGVSNPAVIGFDKDPAPGPKPVPAGKILLGHDGDANRDKREPWMVDGSFLVFRYLFQKVPEFDDFVERSSGRLVRPGLDKKEAADLLGARLVGRWKSGAPIDITPFHDNPHLAENPQRNNDFSFSAEINVQKLCPFASHVRRTMPRDDIPEDQVEAHRILRRGIQFGPEVTKQEKRTKTTMHGRGLLFACYQSSISDGFRFIQTRWSNNVRFPPGETTPETPGLDPIIGQGTPADRKMSGFNPDKPSDELAFDDLWVVPRGGEYFFSPSIEGLKDIIAA</sequence>
<keyword evidence="3" id="KW-0349">Heme</keyword>
<dbReference type="InterPro" id="IPR011008">
    <property type="entry name" value="Dimeric_a/b-barrel"/>
</dbReference>
<keyword evidence="2 12" id="KW-0575">Peroxidase</keyword>
<evidence type="ECO:0000259" key="11">
    <source>
        <dbReference type="Pfam" id="PF21105"/>
    </source>
</evidence>
<dbReference type="InterPro" id="IPR048328">
    <property type="entry name" value="Dyp_perox_C"/>
</dbReference>
<reference evidence="12" key="1">
    <citation type="submission" date="2020-11" db="EMBL/GenBank/DDBJ databases">
        <authorList>
            <consortium name="DOE Joint Genome Institute"/>
            <person name="Ahrendt S."/>
            <person name="Riley R."/>
            <person name="Andreopoulos W."/>
            <person name="Labutti K."/>
            <person name="Pangilinan J."/>
            <person name="Ruiz-Duenas F.J."/>
            <person name="Barrasa J.M."/>
            <person name="Sanchez-Garcia M."/>
            <person name="Camarero S."/>
            <person name="Miyauchi S."/>
            <person name="Serrano A."/>
            <person name="Linde D."/>
            <person name="Babiker R."/>
            <person name="Drula E."/>
            <person name="Ayuso-Fernandez I."/>
            <person name="Pacheco R."/>
            <person name="Padilla G."/>
            <person name="Ferreira P."/>
            <person name="Barriuso J."/>
            <person name="Kellner H."/>
            <person name="Castanera R."/>
            <person name="Alfaro M."/>
            <person name="Ramirez L."/>
            <person name="Pisabarro A.G."/>
            <person name="Kuo A."/>
            <person name="Tritt A."/>
            <person name="Lipzen A."/>
            <person name="He G."/>
            <person name="Yan M."/>
            <person name="Ng V."/>
            <person name="Cullen D."/>
            <person name="Martin F."/>
            <person name="Rosso M.-N."/>
            <person name="Henrissat B."/>
            <person name="Hibbett D."/>
            <person name="Martinez A.T."/>
            <person name="Grigoriev I.V."/>
        </authorList>
    </citation>
    <scope>NUCLEOTIDE SEQUENCE</scope>
    <source>
        <strain evidence="12">CBS 506.95</strain>
    </source>
</reference>
<evidence type="ECO:0000256" key="4">
    <source>
        <dbReference type="ARBA" id="ARBA00022723"/>
    </source>
</evidence>
<dbReference type="PANTHER" id="PTHR30521:SF4">
    <property type="entry name" value="DEFERROCHELATASE"/>
    <property type="match status" value="1"/>
</dbReference>
<evidence type="ECO:0000313" key="13">
    <source>
        <dbReference type="Proteomes" id="UP000807306"/>
    </source>
</evidence>
<feature type="compositionally biased region" description="Pro residues" evidence="9">
    <location>
        <begin position="7"/>
        <end position="20"/>
    </location>
</feature>